<evidence type="ECO:0000313" key="4">
    <source>
        <dbReference type="EMBL" id="ASI14025.1"/>
    </source>
</evidence>
<dbReference type="PANTHER" id="PTHR34847">
    <property type="entry name" value="NODULATION PROTEIN U"/>
    <property type="match status" value="1"/>
</dbReference>
<dbReference type="EMBL" id="CP019964">
    <property type="protein sequence ID" value="ASI14025.1"/>
    <property type="molecule type" value="Genomic_DNA"/>
</dbReference>
<gene>
    <name evidence="4" type="ORF">Mia14_0727</name>
</gene>
<dbReference type="InterPro" id="IPR003696">
    <property type="entry name" value="Carbtransf_dom"/>
</dbReference>
<name>A0A218NNI0_9ARCH</name>
<organism evidence="4 5">
    <name type="scientific">Candidatus Mancarchaeum acidiphilum</name>
    <dbReference type="NCBI Taxonomy" id="1920749"/>
    <lineage>
        <taxon>Archaea</taxon>
        <taxon>Candidatus Micrarchaeota</taxon>
        <taxon>Candidatus Mancarchaeum</taxon>
    </lineage>
</organism>
<dbReference type="PANTHER" id="PTHR34847:SF1">
    <property type="entry name" value="NODULATION PROTEIN U"/>
    <property type="match status" value="1"/>
</dbReference>
<dbReference type="InterPro" id="IPR038152">
    <property type="entry name" value="Carbam_trans_C_sf"/>
</dbReference>
<evidence type="ECO:0000259" key="3">
    <source>
        <dbReference type="Pfam" id="PF16861"/>
    </source>
</evidence>
<evidence type="ECO:0000256" key="1">
    <source>
        <dbReference type="ARBA" id="ARBA00006129"/>
    </source>
</evidence>
<reference evidence="4 5" key="1">
    <citation type="journal article" date="2017" name="Nat. Commun.">
        <title>'ARMAN' archaea depend on association with euryarchaeal host in culture and in situ.</title>
        <authorList>
            <person name="Golyshina O."/>
            <person name="Toshchakov S."/>
            <person name="Makarova K."/>
            <person name="Gavrilov S."/>
            <person name="Korzhenkov A."/>
            <person name="La Cono V."/>
            <person name="Arcadi E."/>
            <person name="Nechitaylo T."/>
            <person name="Ferrer M."/>
            <person name="Kublanov I."/>
            <person name="Wolf Y."/>
            <person name="Yakimov M."/>
            <person name="Golyshin P."/>
            <person name="Slesarev A."/>
            <person name="Kozyavkin S."/>
        </authorList>
    </citation>
    <scope>NUCLEOTIDE SEQUENCE [LARGE SCALE GENOMIC DNA]</scope>
    <source>
        <strain evidence="4 5">Mia14</strain>
    </source>
</reference>
<dbReference type="Proteomes" id="UP000197679">
    <property type="component" value="Chromosome"/>
</dbReference>
<dbReference type="Gene3D" id="3.30.420.40">
    <property type="match status" value="2"/>
</dbReference>
<keyword evidence="5" id="KW-1185">Reference proteome</keyword>
<evidence type="ECO:0000259" key="2">
    <source>
        <dbReference type="Pfam" id="PF02543"/>
    </source>
</evidence>
<sequence>MYVLGIWDGTDSGSALIDNEQIIYASNEERFTGTLLEPTFPSNSIKAALKYAKIKPSDVNEIAFCSTDTKGNARRISKRLNEKIYNYEIGNYGSPNFEHFKRKIGYISEDAGVSPLCRYLGKKNVYRNLNALGFKDFNLHEVNSQMAESALSAFTSPFSDSLVITMDLTGGSLSGMVSTFKKGKLESQINIKSKDSVGRIYSQASSIIGIHGDPNAKRLMEMSVYSYPYSMNDNVIKGLLDVDGTYMHGRYGPIKEYKLLREIAWKYPPERFSYMVQQEIEYLFSKFAASVIDRYGVKDVAIGGEMASNTKLNYSIANLENIGRLHVSPYPSKGGLALGSAMYLNYKLNGICQYNFTPYLGESYGEDEISNAAKSNRLKPERENPRDQAEHAAELIEEGNYILWFQGRSEYSRFGLGNRSILSSTNNDLSKGRMDKYIKREGLFHNYGASLLSEDAPYLIDYKNGEGRDFMNIAHYVNEDAKQAMHSVMRLDGSVDTQTVSDENQNFEHLLKHLKNLSGYGSVLNTGMNLSLRPIALSPEDAIYTMLVSNSKYLFMDGFTFARKKGIS</sequence>
<evidence type="ECO:0000313" key="5">
    <source>
        <dbReference type="Proteomes" id="UP000197679"/>
    </source>
</evidence>
<dbReference type="InterPro" id="IPR051338">
    <property type="entry name" value="NodU/CmcH_Carbamoyltrnsfr"/>
</dbReference>
<dbReference type="GO" id="GO:0016740">
    <property type="term" value="F:transferase activity"/>
    <property type="evidence" value="ECO:0007669"/>
    <property type="project" value="UniProtKB-KW"/>
</dbReference>
<dbReference type="InterPro" id="IPR031730">
    <property type="entry name" value="Carbam_trans_C"/>
</dbReference>
<dbReference type="OrthoDB" id="42122at2157"/>
<dbReference type="AlphaFoldDB" id="A0A218NNI0"/>
<dbReference type="Gene3D" id="3.90.870.20">
    <property type="entry name" value="Carbamoyltransferase, C-terminal domain"/>
    <property type="match status" value="1"/>
</dbReference>
<comment type="similarity">
    <text evidence="1">Belongs to the NodU/CmcH family.</text>
</comment>
<feature type="domain" description="Carbamoyltransferase" evidence="2">
    <location>
        <begin position="10"/>
        <end position="342"/>
    </location>
</feature>
<dbReference type="Pfam" id="PF02543">
    <property type="entry name" value="Carbam_trans_N"/>
    <property type="match status" value="1"/>
</dbReference>
<dbReference type="RefSeq" id="WP_088820287.1">
    <property type="nucleotide sequence ID" value="NZ_CP019964.1"/>
</dbReference>
<feature type="domain" description="Carbamoyltransferase C-terminal" evidence="3">
    <location>
        <begin position="393"/>
        <end position="561"/>
    </location>
</feature>
<dbReference type="KEGG" id="marh:Mia14_0727"/>
<proteinExistence type="inferred from homology"/>
<keyword evidence="4" id="KW-0808">Transferase</keyword>
<protein>
    <submittedName>
        <fullName evidence="4">NodU family carbamoyl transferase</fullName>
    </submittedName>
</protein>
<accession>A0A218NNI0</accession>
<dbReference type="Pfam" id="PF16861">
    <property type="entry name" value="Carbam_trans_C"/>
    <property type="match status" value="1"/>
</dbReference>
<dbReference type="GeneID" id="33314279"/>